<dbReference type="Proteomes" id="UP000075230">
    <property type="component" value="Unassembled WGS sequence"/>
</dbReference>
<evidence type="ECO:0000313" key="2">
    <source>
        <dbReference type="Proteomes" id="UP000075230"/>
    </source>
</evidence>
<dbReference type="VEuPathDB" id="FungiDB:ASPFODRAFT_60989"/>
<protein>
    <submittedName>
        <fullName evidence="1">Similar to An12g10810</fullName>
    </submittedName>
</protein>
<name>A0A146F887_ASPKA</name>
<dbReference type="AlphaFoldDB" id="A0A146F887"/>
<accession>A0A146F887</accession>
<gene>
    <name evidence="1" type="ORF">RIB2604_01100340</name>
</gene>
<reference evidence="2" key="2">
    <citation type="submission" date="2016-02" db="EMBL/GenBank/DDBJ databases">
        <title>Genome sequencing of Aspergillus luchuensis NBRC 4314.</title>
        <authorList>
            <person name="Yamada O."/>
        </authorList>
    </citation>
    <scope>NUCLEOTIDE SEQUENCE [LARGE SCALE GENOMIC DNA]</scope>
    <source>
        <strain evidence="2">RIB 2604</strain>
    </source>
</reference>
<evidence type="ECO:0000313" key="1">
    <source>
        <dbReference type="EMBL" id="GAT21791.1"/>
    </source>
</evidence>
<comment type="caution">
    <text evidence="1">The sequence shown here is derived from an EMBL/GenBank/DDBJ whole genome shotgun (WGS) entry which is preliminary data.</text>
</comment>
<organism evidence="1 2">
    <name type="scientific">Aspergillus kawachii</name>
    <name type="common">White koji mold</name>
    <name type="synonym">Aspergillus awamori var. kawachi</name>
    <dbReference type="NCBI Taxonomy" id="1069201"/>
    <lineage>
        <taxon>Eukaryota</taxon>
        <taxon>Fungi</taxon>
        <taxon>Dikarya</taxon>
        <taxon>Ascomycota</taxon>
        <taxon>Pezizomycotina</taxon>
        <taxon>Eurotiomycetes</taxon>
        <taxon>Eurotiomycetidae</taxon>
        <taxon>Eurotiales</taxon>
        <taxon>Aspergillaceae</taxon>
        <taxon>Aspergillus</taxon>
        <taxon>Aspergillus subgen. Circumdati</taxon>
    </lineage>
</organism>
<proteinExistence type="predicted"/>
<reference evidence="1 2" key="1">
    <citation type="journal article" date="2016" name="DNA Res.">
        <title>Genome sequence of Aspergillus luchuensis NBRC 4314.</title>
        <authorList>
            <person name="Yamada O."/>
            <person name="Machida M."/>
            <person name="Hosoyama A."/>
            <person name="Goto M."/>
            <person name="Takahashi T."/>
            <person name="Futagami T."/>
            <person name="Yamagata Y."/>
            <person name="Takeuchi M."/>
            <person name="Kobayashi T."/>
            <person name="Koike H."/>
            <person name="Abe K."/>
            <person name="Asai K."/>
            <person name="Arita M."/>
            <person name="Fujita N."/>
            <person name="Fukuda K."/>
            <person name="Higa K."/>
            <person name="Horikawa H."/>
            <person name="Ishikawa T."/>
            <person name="Jinno K."/>
            <person name="Kato Y."/>
            <person name="Kirimura K."/>
            <person name="Mizutani O."/>
            <person name="Nakasone K."/>
            <person name="Sano M."/>
            <person name="Shiraishi Y."/>
            <person name="Tsukahara M."/>
            <person name="Gomi K."/>
        </authorList>
    </citation>
    <scope>NUCLEOTIDE SEQUENCE [LARGE SCALE GENOMIC DNA]</scope>
    <source>
        <strain evidence="1 2">RIB 2604</strain>
    </source>
</reference>
<sequence length="157" mass="17020">MCGIITLAASTTTSFPANFTLLSTLDNSVLTTDGWGIYDSALETILTLSPYKDGTIGYGPYGQALAVLADETSVAWIIQLQAEPEAIDTVTGWGVSDDGFLMLNGEQLWAFNESAAEPRRLYWAGKGNEQGMVSTQLLVQSVMYSTHYLNARVLPWA</sequence>
<dbReference type="EMBL" id="BCWF01000011">
    <property type="protein sequence ID" value="GAT21791.1"/>
    <property type="molecule type" value="Genomic_DNA"/>
</dbReference>